<organism evidence="2 3">
    <name type="scientific">Collybiopsis luxurians FD-317 M1</name>
    <dbReference type="NCBI Taxonomy" id="944289"/>
    <lineage>
        <taxon>Eukaryota</taxon>
        <taxon>Fungi</taxon>
        <taxon>Dikarya</taxon>
        <taxon>Basidiomycota</taxon>
        <taxon>Agaricomycotina</taxon>
        <taxon>Agaricomycetes</taxon>
        <taxon>Agaricomycetidae</taxon>
        <taxon>Agaricales</taxon>
        <taxon>Marasmiineae</taxon>
        <taxon>Omphalotaceae</taxon>
        <taxon>Collybiopsis</taxon>
        <taxon>Collybiopsis luxurians</taxon>
    </lineage>
</organism>
<gene>
    <name evidence="2" type="ORF">GYMLUDRAFT_250909</name>
</gene>
<dbReference type="HOGENOM" id="CLU_136905_0_0_1"/>
<evidence type="ECO:0000313" key="3">
    <source>
        <dbReference type="Proteomes" id="UP000053593"/>
    </source>
</evidence>
<dbReference type="Proteomes" id="UP000053593">
    <property type="component" value="Unassembled WGS sequence"/>
</dbReference>
<dbReference type="EMBL" id="KN834837">
    <property type="protein sequence ID" value="KIK52774.1"/>
    <property type="molecule type" value="Genomic_DNA"/>
</dbReference>
<keyword evidence="3" id="KW-1185">Reference proteome</keyword>
<evidence type="ECO:0000256" key="1">
    <source>
        <dbReference type="SAM" id="MobiDB-lite"/>
    </source>
</evidence>
<reference evidence="2 3" key="1">
    <citation type="submission" date="2014-04" db="EMBL/GenBank/DDBJ databases">
        <title>Evolutionary Origins and Diversification of the Mycorrhizal Mutualists.</title>
        <authorList>
            <consortium name="DOE Joint Genome Institute"/>
            <consortium name="Mycorrhizal Genomics Consortium"/>
            <person name="Kohler A."/>
            <person name="Kuo A."/>
            <person name="Nagy L.G."/>
            <person name="Floudas D."/>
            <person name="Copeland A."/>
            <person name="Barry K.W."/>
            <person name="Cichocki N."/>
            <person name="Veneault-Fourrey C."/>
            <person name="LaButti K."/>
            <person name="Lindquist E.A."/>
            <person name="Lipzen A."/>
            <person name="Lundell T."/>
            <person name="Morin E."/>
            <person name="Murat C."/>
            <person name="Riley R."/>
            <person name="Ohm R."/>
            <person name="Sun H."/>
            <person name="Tunlid A."/>
            <person name="Henrissat B."/>
            <person name="Grigoriev I.V."/>
            <person name="Hibbett D.S."/>
            <person name="Martin F."/>
        </authorList>
    </citation>
    <scope>NUCLEOTIDE SEQUENCE [LARGE SCALE GENOMIC DNA]</scope>
    <source>
        <strain evidence="2 3">FD-317 M1</strain>
    </source>
</reference>
<dbReference type="AlphaFoldDB" id="A0A0D0BT35"/>
<feature type="region of interest" description="Disordered" evidence="1">
    <location>
        <begin position="104"/>
        <end position="125"/>
    </location>
</feature>
<protein>
    <submittedName>
        <fullName evidence="2">Uncharacterized protein</fullName>
    </submittedName>
</protein>
<sequence>MLTCDPAHHSIQAQASLHFLIPSVSSQAHPSFPSIVIGDNGFDNDHAVDTLTSYSNPVPDETGADLLTISDGDSKVDLVEEVMNSIKKDLGLMHETDLTQLWTDFPDLPDIPPGHKDGPSSSATR</sequence>
<proteinExistence type="predicted"/>
<name>A0A0D0BT35_9AGAR</name>
<evidence type="ECO:0000313" key="2">
    <source>
        <dbReference type="EMBL" id="KIK52774.1"/>
    </source>
</evidence>
<accession>A0A0D0BT35</accession>